<name>A0A977L3R9_9CYAN</name>
<dbReference type="AlphaFoldDB" id="A0A977L3R9"/>
<dbReference type="EMBL" id="CP073041">
    <property type="protein sequence ID" value="UXE63525.1"/>
    <property type="molecule type" value="Genomic_DNA"/>
</dbReference>
<dbReference type="KEGG" id="wna:KA717_13415"/>
<gene>
    <name evidence="1" type="ORF">KA717_13415</name>
</gene>
<dbReference type="Proteomes" id="UP001065613">
    <property type="component" value="Chromosome"/>
</dbReference>
<accession>A0A977L3R9</accession>
<sequence>MLQSVKGIYKQGQIELLESPNRIKESPVIVTFLTTEPDLKTQQLMYFGMFGGANQSTENDLFSSEFHGDSDDNLDWS</sequence>
<organism evidence="1">
    <name type="scientific">Woronichinia naegeliana WA131</name>
    <dbReference type="NCBI Taxonomy" id="2824559"/>
    <lineage>
        <taxon>Bacteria</taxon>
        <taxon>Bacillati</taxon>
        <taxon>Cyanobacteriota</taxon>
        <taxon>Cyanophyceae</taxon>
        <taxon>Synechococcales</taxon>
        <taxon>Coelosphaeriaceae</taxon>
        <taxon>Woronichinia</taxon>
    </lineage>
</organism>
<proteinExistence type="predicted"/>
<evidence type="ECO:0000313" key="1">
    <source>
        <dbReference type="EMBL" id="UXE63525.1"/>
    </source>
</evidence>
<protein>
    <submittedName>
        <fullName evidence="1">Uncharacterized protein</fullName>
    </submittedName>
</protein>
<reference evidence="1" key="1">
    <citation type="submission" date="2021-04" db="EMBL/GenBank/DDBJ databases">
        <title>Genome sequence of Woronichinia naegeliana from Washington state freshwater lake bloom.</title>
        <authorList>
            <person name="Dreher T.W."/>
        </authorList>
    </citation>
    <scope>NUCLEOTIDE SEQUENCE</scope>
    <source>
        <strain evidence="1">WA131</strain>
    </source>
</reference>